<evidence type="ECO:0000256" key="5">
    <source>
        <dbReference type="RuleBase" id="RU000499"/>
    </source>
</evidence>
<evidence type="ECO:0000256" key="1">
    <source>
        <dbReference type="ARBA" id="ARBA00006926"/>
    </source>
</evidence>
<dbReference type="Gene3D" id="3.40.30.10">
    <property type="entry name" value="Glutaredoxin"/>
    <property type="match status" value="1"/>
</dbReference>
<dbReference type="FunFam" id="3.40.30.10:FF:000010">
    <property type="entry name" value="Glutathione peroxidase"/>
    <property type="match status" value="1"/>
</dbReference>
<dbReference type="GO" id="GO:0034599">
    <property type="term" value="P:cellular response to oxidative stress"/>
    <property type="evidence" value="ECO:0007669"/>
    <property type="project" value="TreeGrafter"/>
</dbReference>
<evidence type="ECO:0000256" key="2">
    <source>
        <dbReference type="ARBA" id="ARBA00022559"/>
    </source>
</evidence>
<dbReference type="PANTHER" id="PTHR11592:SF78">
    <property type="entry name" value="GLUTATHIONE PEROXIDASE"/>
    <property type="match status" value="1"/>
</dbReference>
<dbReference type="InterPro" id="IPR029760">
    <property type="entry name" value="GPX_CS"/>
</dbReference>
<comment type="similarity">
    <text evidence="1 5">Belongs to the glutathione peroxidase family.</text>
</comment>
<dbReference type="Proteomes" id="UP000663499">
    <property type="component" value="Chromosome"/>
</dbReference>
<dbReference type="CDD" id="cd00340">
    <property type="entry name" value="GSH_Peroxidase"/>
    <property type="match status" value="1"/>
</dbReference>
<dbReference type="InterPro" id="IPR029759">
    <property type="entry name" value="GPX_AS"/>
</dbReference>
<dbReference type="PIRSF" id="PIRSF000303">
    <property type="entry name" value="Glutathion_perox"/>
    <property type="match status" value="1"/>
</dbReference>
<dbReference type="AlphaFoldDB" id="A0A974XGZ3"/>
<dbReference type="RefSeq" id="WP_207299475.1">
    <property type="nucleotide sequence ID" value="NZ_CP071444.1"/>
</dbReference>
<dbReference type="Pfam" id="PF00255">
    <property type="entry name" value="GSHPx"/>
    <property type="match status" value="1"/>
</dbReference>
<feature type="active site" evidence="4">
    <location>
        <position position="35"/>
    </location>
</feature>
<evidence type="ECO:0000256" key="3">
    <source>
        <dbReference type="ARBA" id="ARBA00023002"/>
    </source>
</evidence>
<dbReference type="InterPro" id="IPR000889">
    <property type="entry name" value="Glutathione_peroxidase"/>
</dbReference>
<dbReference type="PRINTS" id="PR01011">
    <property type="entry name" value="GLUTPROXDASE"/>
</dbReference>
<dbReference type="SUPFAM" id="SSF52833">
    <property type="entry name" value="Thioredoxin-like"/>
    <property type="match status" value="1"/>
</dbReference>
<accession>A0A974XGZ3</accession>
<evidence type="ECO:0000313" key="7">
    <source>
        <dbReference type="Proteomes" id="UP000663499"/>
    </source>
</evidence>
<name>A0A974XGZ3_9FIRM</name>
<dbReference type="PROSITE" id="PS00763">
    <property type="entry name" value="GLUTATHIONE_PEROXID_2"/>
    <property type="match status" value="1"/>
</dbReference>
<dbReference type="InterPro" id="IPR036249">
    <property type="entry name" value="Thioredoxin-like_sf"/>
</dbReference>
<keyword evidence="2 5" id="KW-0575">Peroxidase</keyword>
<keyword evidence="7" id="KW-1185">Reference proteome</keyword>
<dbReference type="PANTHER" id="PTHR11592">
    <property type="entry name" value="GLUTATHIONE PEROXIDASE"/>
    <property type="match status" value="1"/>
</dbReference>
<keyword evidence="3 5" id="KW-0560">Oxidoreductase</keyword>
<protein>
    <recommendedName>
        <fullName evidence="5">Glutathione peroxidase</fullName>
    </recommendedName>
</protein>
<proteinExistence type="inferred from homology"/>
<sequence length="181" mass="20876">MNFYEIKANTIDGDTISMDNYKGKVLLVVNTASKCGFTPQFEGLESLYKTFASEGLEILGFPCNQFKEQDPGSSEEIKSFCQLNYGVTFLLFEKVDVRGENAHPIFVELTKKAPFPGWNFSDPVQEKFYKINEENYPEFSNDESIKWNFTKFLIDRQGNVVKRFEPWETPDSMADSIRELL</sequence>
<evidence type="ECO:0000313" key="6">
    <source>
        <dbReference type="EMBL" id="QSX08133.1"/>
    </source>
</evidence>
<gene>
    <name evidence="6" type="ORF">J0B03_10060</name>
</gene>
<organism evidence="6 7">
    <name type="scientific">Alkalibacter rhizosphaerae</name>
    <dbReference type="NCBI Taxonomy" id="2815577"/>
    <lineage>
        <taxon>Bacteria</taxon>
        <taxon>Bacillati</taxon>
        <taxon>Bacillota</taxon>
        <taxon>Clostridia</taxon>
        <taxon>Eubacteriales</taxon>
        <taxon>Eubacteriaceae</taxon>
        <taxon>Alkalibacter</taxon>
    </lineage>
</organism>
<dbReference type="GO" id="GO:0004601">
    <property type="term" value="F:peroxidase activity"/>
    <property type="evidence" value="ECO:0007669"/>
    <property type="project" value="UniProtKB-KW"/>
</dbReference>
<dbReference type="EMBL" id="CP071444">
    <property type="protein sequence ID" value="QSX08133.1"/>
    <property type="molecule type" value="Genomic_DNA"/>
</dbReference>
<dbReference type="PROSITE" id="PS51355">
    <property type="entry name" value="GLUTATHIONE_PEROXID_3"/>
    <property type="match status" value="1"/>
</dbReference>
<reference evidence="6" key="1">
    <citation type="submission" date="2021-03" db="EMBL/GenBank/DDBJ databases">
        <title>Alkalibacter marinus sp. nov., isolated from tidal flat sediment.</title>
        <authorList>
            <person name="Namirimu T."/>
            <person name="Yang J.-A."/>
            <person name="Yang S.-H."/>
            <person name="Kim Y.-J."/>
            <person name="Kwon K.K."/>
        </authorList>
    </citation>
    <scope>NUCLEOTIDE SEQUENCE</scope>
    <source>
        <strain evidence="6">ES005</strain>
    </source>
</reference>
<dbReference type="KEGG" id="alka:J0B03_10060"/>
<dbReference type="PROSITE" id="PS00460">
    <property type="entry name" value="GLUTATHIONE_PEROXID_1"/>
    <property type="match status" value="1"/>
</dbReference>
<evidence type="ECO:0000256" key="4">
    <source>
        <dbReference type="PIRSR" id="PIRSR000303-1"/>
    </source>
</evidence>